<reference evidence="9" key="1">
    <citation type="submission" date="2022-03" db="EMBL/GenBank/DDBJ databases">
        <title>Draft genome sequence of Aduncisulcus paluster, a free-living microaerophilic Fornicata.</title>
        <authorList>
            <person name="Yuyama I."/>
            <person name="Kume K."/>
            <person name="Tamura T."/>
            <person name="Inagaki Y."/>
            <person name="Hashimoto T."/>
        </authorList>
    </citation>
    <scope>NUCLEOTIDE SEQUENCE</scope>
    <source>
        <strain evidence="9">NY0171</strain>
    </source>
</reference>
<protein>
    <submittedName>
        <fullName evidence="9">Transcription factor RKD-like protein</fullName>
    </submittedName>
</protein>
<feature type="compositionally biased region" description="Polar residues" evidence="7">
    <location>
        <begin position="160"/>
        <end position="169"/>
    </location>
</feature>
<evidence type="ECO:0000256" key="1">
    <source>
        <dbReference type="ARBA" id="ARBA00004049"/>
    </source>
</evidence>
<keyword evidence="3" id="KW-0175">Coiled coil</keyword>
<dbReference type="InterPro" id="IPR003035">
    <property type="entry name" value="RWP-RK_dom"/>
</dbReference>
<evidence type="ECO:0000256" key="7">
    <source>
        <dbReference type="SAM" id="MobiDB-lite"/>
    </source>
</evidence>
<keyword evidence="10" id="KW-1185">Reference proteome</keyword>
<dbReference type="Pfam" id="PF02042">
    <property type="entry name" value="RWP-RK"/>
    <property type="match status" value="1"/>
</dbReference>
<keyword evidence="2" id="KW-0805">Transcription regulation</keyword>
<dbReference type="PANTHER" id="PTHR46373:SF2">
    <property type="entry name" value="RWP-RK DOMAIN-CONTAINING PROTEIN"/>
    <property type="match status" value="1"/>
</dbReference>
<organism evidence="9 10">
    <name type="scientific">Aduncisulcus paluster</name>
    <dbReference type="NCBI Taxonomy" id="2918883"/>
    <lineage>
        <taxon>Eukaryota</taxon>
        <taxon>Metamonada</taxon>
        <taxon>Carpediemonas-like organisms</taxon>
        <taxon>Aduncisulcus</taxon>
    </lineage>
</organism>
<evidence type="ECO:0000313" key="9">
    <source>
        <dbReference type="EMBL" id="GKT27209.1"/>
    </source>
</evidence>
<dbReference type="EMBL" id="BQXS01012719">
    <property type="protein sequence ID" value="GKT27209.1"/>
    <property type="molecule type" value="Genomic_DNA"/>
</dbReference>
<keyword evidence="6" id="KW-0539">Nucleus</keyword>
<feature type="compositionally biased region" description="Pro residues" evidence="7">
    <location>
        <begin position="141"/>
        <end position="156"/>
    </location>
</feature>
<name>A0ABQ5K7S4_9EUKA</name>
<feature type="domain" description="RWP-RK" evidence="8">
    <location>
        <begin position="1"/>
        <end position="76"/>
    </location>
</feature>
<evidence type="ECO:0000256" key="3">
    <source>
        <dbReference type="ARBA" id="ARBA00023054"/>
    </source>
</evidence>
<dbReference type="PROSITE" id="PS51519">
    <property type="entry name" value="RWP_RK"/>
    <property type="match status" value="1"/>
</dbReference>
<accession>A0ABQ5K7S4</accession>
<evidence type="ECO:0000256" key="4">
    <source>
        <dbReference type="ARBA" id="ARBA00023125"/>
    </source>
</evidence>
<dbReference type="InterPro" id="IPR044607">
    <property type="entry name" value="RKD-like"/>
</dbReference>
<comment type="function">
    <text evidence="1">Putative transcription factor.</text>
</comment>
<keyword evidence="4" id="KW-0238">DNA-binding</keyword>
<dbReference type="Proteomes" id="UP001057375">
    <property type="component" value="Unassembled WGS sequence"/>
</dbReference>
<proteinExistence type="predicted"/>
<gene>
    <name evidence="9" type="ORF">ADUPG1_013677</name>
</gene>
<evidence type="ECO:0000259" key="8">
    <source>
        <dbReference type="PROSITE" id="PS51519"/>
    </source>
</evidence>
<evidence type="ECO:0000256" key="5">
    <source>
        <dbReference type="ARBA" id="ARBA00023163"/>
    </source>
</evidence>
<evidence type="ECO:0000256" key="2">
    <source>
        <dbReference type="ARBA" id="ARBA00023015"/>
    </source>
</evidence>
<sequence>MGRAKICLSLEQISPFFQFPISEAAKALKLSKTTLKQRCRELGIDQWPFKRDYSQKKKKTVPHSLVAAISSTISSVRKESIKKHISTPVLPGKQRYSSRSEQMDPFSWRDDFSSPSPPSITPSSPCHSITFQQSSPESSYSPPPNLPYPMAVPLPIPSGYDSQRYSSRSEQMDPFSWRDDFSSPSPPSITPSSPCHSITFQQSSPESSYSPPPNLPYPMAVPLPIPSGYDSVCVHVTYSSSSGAFPARTTTIPSSFWPSVFSHSSLSCKHHASVSSHTNIVSELLTDAVNALHSLKSDTISVPNE</sequence>
<evidence type="ECO:0000313" key="10">
    <source>
        <dbReference type="Proteomes" id="UP001057375"/>
    </source>
</evidence>
<dbReference type="PANTHER" id="PTHR46373">
    <property type="entry name" value="PROTEIN RKD4"/>
    <property type="match status" value="1"/>
</dbReference>
<feature type="region of interest" description="Disordered" evidence="7">
    <location>
        <begin position="87"/>
        <end position="212"/>
    </location>
</feature>
<evidence type="ECO:0000256" key="6">
    <source>
        <dbReference type="ARBA" id="ARBA00023242"/>
    </source>
</evidence>
<comment type="caution">
    <text evidence="9">The sequence shown here is derived from an EMBL/GenBank/DDBJ whole genome shotgun (WGS) entry which is preliminary data.</text>
</comment>
<keyword evidence="5" id="KW-0804">Transcription</keyword>